<organism evidence="3 4">
    <name type="scientific">Pseudoxanthomonas kaohsiungensis</name>
    <dbReference type="NCBI Taxonomy" id="283923"/>
    <lineage>
        <taxon>Bacteria</taxon>
        <taxon>Pseudomonadati</taxon>
        <taxon>Pseudomonadota</taxon>
        <taxon>Gammaproteobacteria</taxon>
        <taxon>Lysobacterales</taxon>
        <taxon>Lysobacteraceae</taxon>
        <taxon>Pseudoxanthomonas</taxon>
    </lineage>
</organism>
<accession>A0ABW3LTS6</accession>
<evidence type="ECO:0000256" key="1">
    <source>
        <dbReference type="SAM" id="SignalP"/>
    </source>
</evidence>
<comment type="caution">
    <text evidence="3">The sequence shown here is derived from an EMBL/GenBank/DDBJ whole genome shotgun (WGS) entry which is preliminary data.</text>
</comment>
<feature type="domain" description="DUF4124" evidence="2">
    <location>
        <begin position="16"/>
        <end position="69"/>
    </location>
</feature>
<proteinExistence type="predicted"/>
<feature type="signal peptide" evidence="1">
    <location>
        <begin position="1"/>
        <end position="23"/>
    </location>
</feature>
<dbReference type="RefSeq" id="WP_374318899.1">
    <property type="nucleotide sequence ID" value="NZ_JAYRDL010000006.1"/>
</dbReference>
<sequence>MRFPTRSCLLLLAAGLCASATVAATNVYQWKDAQGVTHSSDKPPPGQKYDTRRIDASAQTVETAAPAAAAPSPQCTTAQQNLALLSRDVAVQQDTDGDGKPDKTLGADERAAQKNLAEAAVKAYCPPAG</sequence>
<gene>
    <name evidence="3" type="ORF">ACFQ2N_00910</name>
</gene>
<evidence type="ECO:0000259" key="2">
    <source>
        <dbReference type="Pfam" id="PF13511"/>
    </source>
</evidence>
<dbReference type="InterPro" id="IPR025392">
    <property type="entry name" value="DUF4124"/>
</dbReference>
<feature type="chain" id="PRO_5046833119" evidence="1">
    <location>
        <begin position="24"/>
        <end position="129"/>
    </location>
</feature>
<keyword evidence="4" id="KW-1185">Reference proteome</keyword>
<dbReference type="EMBL" id="JBHTKN010000001">
    <property type="protein sequence ID" value="MFD1040909.1"/>
    <property type="molecule type" value="Genomic_DNA"/>
</dbReference>
<dbReference type="Pfam" id="PF13511">
    <property type="entry name" value="DUF4124"/>
    <property type="match status" value="1"/>
</dbReference>
<keyword evidence="1" id="KW-0732">Signal</keyword>
<evidence type="ECO:0000313" key="3">
    <source>
        <dbReference type="EMBL" id="MFD1040909.1"/>
    </source>
</evidence>
<dbReference type="Proteomes" id="UP001597033">
    <property type="component" value="Unassembled WGS sequence"/>
</dbReference>
<name>A0ABW3LTS6_9GAMM</name>
<protein>
    <submittedName>
        <fullName evidence="3">DUF4124 domain-containing protein</fullName>
    </submittedName>
</protein>
<reference evidence="4" key="1">
    <citation type="journal article" date="2019" name="Int. J. Syst. Evol. Microbiol.">
        <title>The Global Catalogue of Microorganisms (GCM) 10K type strain sequencing project: providing services to taxonomists for standard genome sequencing and annotation.</title>
        <authorList>
            <consortium name="The Broad Institute Genomics Platform"/>
            <consortium name="The Broad Institute Genome Sequencing Center for Infectious Disease"/>
            <person name="Wu L."/>
            <person name="Ma J."/>
        </authorList>
    </citation>
    <scope>NUCLEOTIDE SEQUENCE [LARGE SCALE GENOMIC DNA]</scope>
    <source>
        <strain evidence="4">CCUG 55854</strain>
    </source>
</reference>
<evidence type="ECO:0000313" key="4">
    <source>
        <dbReference type="Proteomes" id="UP001597033"/>
    </source>
</evidence>